<proteinExistence type="inferred from homology"/>
<feature type="binding site" evidence="20">
    <location>
        <begin position="247"/>
        <end position="254"/>
    </location>
    <ligand>
        <name>ATP</name>
        <dbReference type="ChEBI" id="CHEBI:30616"/>
    </ligand>
</feature>
<reference evidence="24" key="2">
    <citation type="submission" date="2023-08" db="EMBL/GenBank/DDBJ databases">
        <title>Isolation, Identification, Denitrification Characteristics of A Highly Efficient Aerobic Denitrifying Bacterial Strain DS2.</title>
        <authorList>
            <person name="Wang H."/>
        </authorList>
    </citation>
    <scope>NUCLEOTIDE SEQUENCE</scope>
    <source>
        <strain evidence="24">DS2</strain>
    </source>
</reference>
<evidence type="ECO:0000256" key="14">
    <source>
        <dbReference type="ARBA" id="ARBA00023316"/>
    </source>
</evidence>
<dbReference type="SUPFAM" id="SSF52440">
    <property type="entry name" value="PreATP-grasp domain"/>
    <property type="match status" value="1"/>
</dbReference>
<dbReference type="NCBIfam" id="TIGR01205">
    <property type="entry name" value="D_ala_D_alaTIGR"/>
    <property type="match status" value="1"/>
</dbReference>
<comment type="cofactor">
    <cofactor evidence="21">
        <name>Mg(2+)</name>
        <dbReference type="ChEBI" id="CHEBI:18420"/>
    </cofactor>
    <cofactor evidence="21">
        <name>Mn(2+)</name>
        <dbReference type="ChEBI" id="CHEBI:29035"/>
    </cofactor>
    <text evidence="21">Binds 2 magnesium or manganese ions per subunit.</text>
</comment>
<evidence type="ECO:0000256" key="9">
    <source>
        <dbReference type="ARBA" id="ARBA00022840"/>
    </source>
</evidence>
<dbReference type="GO" id="GO:0005524">
    <property type="term" value="F:ATP binding"/>
    <property type="evidence" value="ECO:0007669"/>
    <property type="project" value="UniProtKB-UniRule"/>
</dbReference>
<evidence type="ECO:0000256" key="6">
    <source>
        <dbReference type="ARBA" id="ARBA00022598"/>
    </source>
</evidence>
<dbReference type="NCBIfam" id="NF002528">
    <property type="entry name" value="PRK01966.1-4"/>
    <property type="match status" value="1"/>
</dbReference>
<evidence type="ECO:0000256" key="3">
    <source>
        <dbReference type="ARBA" id="ARBA00004752"/>
    </source>
</evidence>
<dbReference type="EC" id="6.3.2.4" evidence="5"/>
<evidence type="ECO:0000256" key="8">
    <source>
        <dbReference type="ARBA" id="ARBA00022741"/>
    </source>
</evidence>
<keyword evidence="11" id="KW-0133">Cell shape</keyword>
<accession>A0AAW5HQ57</accession>
<name>A0AAW5HQ57_PSEPU</name>
<dbReference type="EMBL" id="JAMHFX010000205">
    <property type="protein sequence ID" value="MCO1622697.1"/>
    <property type="molecule type" value="Genomic_DNA"/>
</dbReference>
<feature type="active site" evidence="19">
    <location>
        <position position="52"/>
    </location>
</feature>
<evidence type="ECO:0000256" key="20">
    <source>
        <dbReference type="PIRSR" id="PIRSR039102-2"/>
    </source>
</evidence>
<dbReference type="PROSITE" id="PS00844">
    <property type="entry name" value="DALA_DALA_LIGASE_2"/>
    <property type="match status" value="1"/>
</dbReference>
<feature type="domain" description="ATP-grasp" evidence="23">
    <location>
        <begin position="174"/>
        <end position="377"/>
    </location>
</feature>
<feature type="binding site" evidence="21">
    <location>
        <position position="344"/>
    </location>
    <ligand>
        <name>Mg(2+)</name>
        <dbReference type="ChEBI" id="CHEBI:18420"/>
        <label>1</label>
    </ligand>
</feature>
<comment type="similarity">
    <text evidence="4">Belongs to the D-alanine--D-alanine ligase family.</text>
</comment>
<dbReference type="InterPro" id="IPR011761">
    <property type="entry name" value="ATP-grasp"/>
</dbReference>
<dbReference type="GO" id="GO:0008360">
    <property type="term" value="P:regulation of cell shape"/>
    <property type="evidence" value="ECO:0007669"/>
    <property type="project" value="UniProtKB-KW"/>
</dbReference>
<feature type="non-terminal residue" evidence="24">
    <location>
        <position position="1"/>
    </location>
</feature>
<evidence type="ECO:0000256" key="19">
    <source>
        <dbReference type="PIRSR" id="PIRSR039102-1"/>
    </source>
</evidence>
<keyword evidence="8 20" id="KW-0547">Nucleotide-binding</keyword>
<evidence type="ECO:0000256" key="15">
    <source>
        <dbReference type="ARBA" id="ARBA00040301"/>
    </source>
</evidence>
<comment type="function">
    <text evidence="2">Cell wall formation.</text>
</comment>
<dbReference type="GO" id="GO:0008716">
    <property type="term" value="F:D-alanine-D-alanine ligase activity"/>
    <property type="evidence" value="ECO:0007669"/>
    <property type="project" value="UniProtKB-EC"/>
</dbReference>
<comment type="caution">
    <text evidence="24">The sequence shown here is derived from an EMBL/GenBank/DDBJ whole genome shotgun (WGS) entry which is preliminary data.</text>
</comment>
<dbReference type="PANTHER" id="PTHR23132">
    <property type="entry name" value="D-ALANINE--D-ALANINE LIGASE"/>
    <property type="match status" value="1"/>
</dbReference>
<dbReference type="GO" id="GO:0009252">
    <property type="term" value="P:peptidoglycan biosynthetic process"/>
    <property type="evidence" value="ECO:0007669"/>
    <property type="project" value="UniProtKB-KW"/>
</dbReference>
<comment type="catalytic activity">
    <reaction evidence="18">
        <text>2 D-alanine + ATP = D-alanyl-D-alanine + ADP + phosphate + H(+)</text>
        <dbReference type="Rhea" id="RHEA:11224"/>
        <dbReference type="ChEBI" id="CHEBI:15378"/>
        <dbReference type="ChEBI" id="CHEBI:30616"/>
        <dbReference type="ChEBI" id="CHEBI:43474"/>
        <dbReference type="ChEBI" id="CHEBI:57416"/>
        <dbReference type="ChEBI" id="CHEBI:57822"/>
        <dbReference type="ChEBI" id="CHEBI:456216"/>
        <dbReference type="EC" id="6.3.2.4"/>
    </reaction>
</comment>
<evidence type="ECO:0000256" key="10">
    <source>
        <dbReference type="ARBA" id="ARBA00022842"/>
    </source>
</evidence>
<feature type="binding site" evidence="20">
    <location>
        <begin position="217"/>
        <end position="218"/>
    </location>
    <ligand>
        <name>ATP</name>
        <dbReference type="ChEBI" id="CHEBI:30616"/>
    </ligand>
</feature>
<evidence type="ECO:0000259" key="23">
    <source>
        <dbReference type="PROSITE" id="PS50975"/>
    </source>
</evidence>
<dbReference type="PROSITE" id="PS00843">
    <property type="entry name" value="DALA_DALA_LIGASE_1"/>
    <property type="match status" value="1"/>
</dbReference>
<dbReference type="GO" id="GO:0046872">
    <property type="term" value="F:metal ion binding"/>
    <property type="evidence" value="ECO:0007669"/>
    <property type="project" value="UniProtKB-KW"/>
</dbReference>
<dbReference type="GO" id="GO:0071555">
    <property type="term" value="P:cell wall organization"/>
    <property type="evidence" value="ECO:0007669"/>
    <property type="project" value="UniProtKB-KW"/>
</dbReference>
<feature type="binding site" evidence="21">
    <location>
        <position position="346"/>
    </location>
    <ligand>
        <name>Mg(2+)</name>
        <dbReference type="ChEBI" id="CHEBI:18420"/>
        <label>2</label>
    </ligand>
</feature>
<comment type="pathway">
    <text evidence="3">Cell wall biogenesis; peptidoglycan biosynthesis.</text>
</comment>
<protein>
    <recommendedName>
        <fullName evidence="15">D-alanine--D-alanine ligase A</fullName>
        <ecNumber evidence="5">6.3.2.4</ecNumber>
    </recommendedName>
    <alternativeName>
        <fullName evidence="16">D-Ala-D-Ala ligase A</fullName>
    </alternativeName>
    <alternativeName>
        <fullName evidence="17">D-alanylalanine synthetase A</fullName>
    </alternativeName>
</protein>
<keyword evidence="6 24" id="KW-0436">Ligase</keyword>
<evidence type="ECO:0000256" key="11">
    <source>
        <dbReference type="ARBA" id="ARBA00022960"/>
    </source>
</evidence>
<feature type="active site" evidence="19">
    <location>
        <position position="217"/>
    </location>
</feature>
<dbReference type="Pfam" id="PF07478">
    <property type="entry name" value="Dala_Dala_lig_C"/>
    <property type="match status" value="1"/>
</dbReference>
<reference evidence="24" key="1">
    <citation type="submission" date="2022-05" db="EMBL/GenBank/DDBJ databases">
        <authorList>
            <person name="Yi M."/>
        </authorList>
    </citation>
    <scope>NUCLEOTIDE SEQUENCE</scope>
    <source>
        <strain evidence="24">DS2</strain>
    </source>
</reference>
<evidence type="ECO:0000256" key="22">
    <source>
        <dbReference type="PROSITE-ProRule" id="PRU00409"/>
    </source>
</evidence>
<dbReference type="Pfam" id="PF01820">
    <property type="entry name" value="Dala_Dala_lig_N"/>
    <property type="match status" value="1"/>
</dbReference>
<dbReference type="AlphaFoldDB" id="A0AAW5HQ57"/>
<gene>
    <name evidence="24" type="ORF">M8C81_19005</name>
</gene>
<evidence type="ECO:0000256" key="17">
    <source>
        <dbReference type="ARBA" id="ARBA00042415"/>
    </source>
</evidence>
<evidence type="ECO:0000256" key="12">
    <source>
        <dbReference type="ARBA" id="ARBA00022984"/>
    </source>
</evidence>
<dbReference type="FunFam" id="3.30.470.20:FF:000008">
    <property type="entry name" value="D-alanine--D-alanine ligase"/>
    <property type="match status" value="1"/>
</dbReference>
<dbReference type="PIRSF" id="PIRSF039102">
    <property type="entry name" value="Ddl/VanB"/>
    <property type="match status" value="1"/>
</dbReference>
<keyword evidence="9 22" id="KW-0067">ATP-binding</keyword>
<sequence>RSPSPPLPYSRVGKCRCYFFWILDTVAKIARLRSIEMKQNVIALVFGGRSSEHSVALRSAATIHAALMALGHRVHCVGIDREGNWRYQGEPCQFPGAVDRSAPLLSIRPGHPSLSYTIQGSDTVEIGIDLLFPVLHGRWGEDGTIQGLAAMCGLPCVGSGVLGSAMSMDKDVTKRMVQSSGLVVGPWLAMNSMRPWEELVECLGSSTLFVKPATSGSSIGVSRVSNALEYAAAFAIAAREDTKVLVEAEICGREIECGVLELEEGLMASVVGEILKKEEHTYYDYQAKYDSNSVTGLRVPSLLPPDIVARIQDLSVQAFRCLDLKGYARVDFFLTEEGAIILNEVNTLPGFTSASMYPKMFECSGYPPPKLVGALVEYALSSASKDRL</sequence>
<evidence type="ECO:0000256" key="13">
    <source>
        <dbReference type="ARBA" id="ARBA00023211"/>
    </source>
</evidence>
<dbReference type="InterPro" id="IPR011127">
    <property type="entry name" value="Dala_Dala_lig_N"/>
</dbReference>
<dbReference type="SUPFAM" id="SSF56059">
    <property type="entry name" value="Glutathione synthetase ATP-binding domain-like"/>
    <property type="match status" value="1"/>
</dbReference>
<dbReference type="RefSeq" id="WP_252460541.1">
    <property type="nucleotide sequence ID" value="NZ_JAMHFX010000205.1"/>
</dbReference>
<evidence type="ECO:0000256" key="5">
    <source>
        <dbReference type="ARBA" id="ARBA00012216"/>
    </source>
</evidence>
<feature type="active site" evidence="19">
    <location>
        <position position="355"/>
    </location>
</feature>
<organism evidence="24 25">
    <name type="scientific">Pseudomonas putida</name>
    <name type="common">Arthrobacter siderocapsulatus</name>
    <dbReference type="NCBI Taxonomy" id="303"/>
    <lineage>
        <taxon>Bacteria</taxon>
        <taxon>Pseudomonadati</taxon>
        <taxon>Pseudomonadota</taxon>
        <taxon>Gammaproteobacteria</taxon>
        <taxon>Pseudomonadales</taxon>
        <taxon>Pseudomonadaceae</taxon>
        <taxon>Pseudomonas</taxon>
    </lineage>
</organism>
<evidence type="ECO:0000256" key="2">
    <source>
        <dbReference type="ARBA" id="ARBA00003921"/>
    </source>
</evidence>
<evidence type="ECO:0000256" key="21">
    <source>
        <dbReference type="PIRSR" id="PIRSR039102-3"/>
    </source>
</evidence>
<evidence type="ECO:0000313" key="24">
    <source>
        <dbReference type="EMBL" id="MCO1622697.1"/>
    </source>
</evidence>
<dbReference type="Proteomes" id="UP001202943">
    <property type="component" value="Unassembled WGS sequence"/>
</dbReference>
<feature type="binding site" evidence="20">
    <location>
        <begin position="209"/>
        <end position="211"/>
    </location>
    <ligand>
        <name>ATP</name>
        <dbReference type="ChEBI" id="CHEBI:30616"/>
    </ligand>
</feature>
<dbReference type="InterPro" id="IPR013815">
    <property type="entry name" value="ATP_grasp_subdomain_1"/>
</dbReference>
<dbReference type="PROSITE" id="PS50975">
    <property type="entry name" value="ATP_GRASP"/>
    <property type="match status" value="1"/>
</dbReference>
<evidence type="ECO:0000256" key="7">
    <source>
        <dbReference type="ARBA" id="ARBA00022723"/>
    </source>
</evidence>
<dbReference type="HAMAP" id="MF_00047">
    <property type="entry name" value="Dala_Dala_lig"/>
    <property type="match status" value="1"/>
</dbReference>
<dbReference type="Gene3D" id="3.30.470.20">
    <property type="entry name" value="ATP-grasp fold, B domain"/>
    <property type="match status" value="1"/>
</dbReference>
<comment type="cofactor">
    <cofactor evidence="1">
        <name>Mn(2+)</name>
        <dbReference type="ChEBI" id="CHEBI:29035"/>
    </cofactor>
</comment>
<dbReference type="InterPro" id="IPR000291">
    <property type="entry name" value="D-Ala_lig_Van_CS"/>
</dbReference>
<evidence type="ECO:0000256" key="4">
    <source>
        <dbReference type="ARBA" id="ARBA00010871"/>
    </source>
</evidence>
<evidence type="ECO:0000313" key="25">
    <source>
        <dbReference type="Proteomes" id="UP001202943"/>
    </source>
</evidence>
<feature type="binding site" evidence="20">
    <location>
        <begin position="343"/>
        <end position="344"/>
    </location>
    <ligand>
        <name>ATP</name>
        <dbReference type="ChEBI" id="CHEBI:30616"/>
    </ligand>
</feature>
<dbReference type="GO" id="GO:0005829">
    <property type="term" value="C:cytosol"/>
    <property type="evidence" value="ECO:0007669"/>
    <property type="project" value="TreeGrafter"/>
</dbReference>
<dbReference type="PANTHER" id="PTHR23132:SF25">
    <property type="entry name" value="D-ALANINE--D-ALANINE LIGASE A"/>
    <property type="match status" value="1"/>
</dbReference>
<keyword evidence="14" id="KW-0961">Cell wall biogenesis/degradation</keyword>
<dbReference type="InterPro" id="IPR011095">
    <property type="entry name" value="Dala_Dala_lig_C"/>
</dbReference>
<dbReference type="Gene3D" id="3.30.1490.20">
    <property type="entry name" value="ATP-grasp fold, A domain"/>
    <property type="match status" value="1"/>
</dbReference>
<dbReference type="Gene3D" id="3.40.50.20">
    <property type="match status" value="1"/>
</dbReference>
<feature type="binding site" evidence="21">
    <location>
        <position position="331"/>
    </location>
    <ligand>
        <name>Mg(2+)</name>
        <dbReference type="ChEBI" id="CHEBI:18420"/>
        <label>1</label>
    </ligand>
</feature>
<evidence type="ECO:0000256" key="18">
    <source>
        <dbReference type="ARBA" id="ARBA00047614"/>
    </source>
</evidence>
<dbReference type="InterPro" id="IPR005905">
    <property type="entry name" value="D_ala_D_ala"/>
</dbReference>
<feature type="binding site" evidence="20">
    <location>
        <position position="170"/>
    </location>
    <ligand>
        <name>ATP</name>
        <dbReference type="ChEBI" id="CHEBI:30616"/>
    </ligand>
</feature>
<feature type="binding site" evidence="21">
    <location>
        <position position="344"/>
    </location>
    <ligand>
        <name>Mg(2+)</name>
        <dbReference type="ChEBI" id="CHEBI:18420"/>
        <label>2</label>
    </ligand>
</feature>
<keyword evidence="13 21" id="KW-0464">Manganese</keyword>
<evidence type="ECO:0000256" key="16">
    <source>
        <dbReference type="ARBA" id="ARBA00041486"/>
    </source>
</evidence>
<keyword evidence="7 21" id="KW-0479">Metal-binding</keyword>
<keyword evidence="10 21" id="KW-0460">Magnesium</keyword>
<keyword evidence="12" id="KW-0573">Peptidoglycan synthesis</keyword>
<evidence type="ECO:0000256" key="1">
    <source>
        <dbReference type="ARBA" id="ARBA00001936"/>
    </source>
</evidence>
<dbReference type="InterPro" id="IPR016185">
    <property type="entry name" value="PreATP-grasp_dom_sf"/>
</dbReference>